<proteinExistence type="predicted"/>
<evidence type="ECO:0000313" key="2">
    <source>
        <dbReference type="EMBL" id="OKL59124.1"/>
    </source>
</evidence>
<keyword evidence="3" id="KW-1185">Reference proteome</keyword>
<dbReference type="OrthoDB" id="4226005at2759"/>
<dbReference type="GeneID" id="31005342"/>
<sequence>MAAIAPFEAVDVDFLFGLSADTRQYAYTNKRDFLAIKRRECYRLWLLNRSEFIVFHGITEDIYHRDFPDSRLTDTFLPRLGVLLILMPSYTHGVTQGVFSAELLYKLQSMGRLDKSLRFLENAGRRGKDREKQPDKSYQPRRLPRGRSTKWPTLAVEVGYSEDLRKLRLDARWWIENSGGDVRTVIVISVEQDKKEITFEKWGYDQGPTKQFQTMLSEGKNGICATNQSPLTITFEDLLLRPAQGEQEGDISFNTDDLKEMATRIWEMQDEEARMKEKEREGEDEDEEYEEEDENEDEK</sequence>
<feature type="compositionally biased region" description="Basic and acidic residues" evidence="1">
    <location>
        <begin position="124"/>
        <end position="135"/>
    </location>
</feature>
<dbReference type="RefSeq" id="XP_020119245.1">
    <property type="nucleotide sequence ID" value="XM_020267872.1"/>
</dbReference>
<accession>A0A225ALC9</accession>
<dbReference type="Proteomes" id="UP000214365">
    <property type="component" value="Unassembled WGS sequence"/>
</dbReference>
<dbReference type="EMBL" id="LFMY01000008">
    <property type="protein sequence ID" value="OKL59124.1"/>
    <property type="molecule type" value="Genomic_DNA"/>
</dbReference>
<protein>
    <submittedName>
        <fullName evidence="2">Uncharacterized protein</fullName>
    </submittedName>
</protein>
<dbReference type="AlphaFoldDB" id="A0A225ALC9"/>
<evidence type="ECO:0000256" key="1">
    <source>
        <dbReference type="SAM" id="MobiDB-lite"/>
    </source>
</evidence>
<feature type="compositionally biased region" description="Acidic residues" evidence="1">
    <location>
        <begin position="282"/>
        <end position="299"/>
    </location>
</feature>
<gene>
    <name evidence="2" type="ORF">UA08_05586</name>
</gene>
<comment type="caution">
    <text evidence="2">The sequence shown here is derived from an EMBL/GenBank/DDBJ whole genome shotgun (WGS) entry which is preliminary data.</text>
</comment>
<feature type="compositionally biased region" description="Basic and acidic residues" evidence="1">
    <location>
        <begin position="271"/>
        <end position="281"/>
    </location>
</feature>
<organism evidence="2 3">
    <name type="scientific">Talaromyces atroroseus</name>
    <dbReference type="NCBI Taxonomy" id="1441469"/>
    <lineage>
        <taxon>Eukaryota</taxon>
        <taxon>Fungi</taxon>
        <taxon>Dikarya</taxon>
        <taxon>Ascomycota</taxon>
        <taxon>Pezizomycotina</taxon>
        <taxon>Eurotiomycetes</taxon>
        <taxon>Eurotiomycetidae</taxon>
        <taxon>Eurotiales</taxon>
        <taxon>Trichocomaceae</taxon>
        <taxon>Talaromyces</taxon>
        <taxon>Talaromyces sect. Trachyspermi</taxon>
    </lineage>
</organism>
<name>A0A225ALC9_TALAT</name>
<feature type="region of interest" description="Disordered" evidence="1">
    <location>
        <begin position="124"/>
        <end position="147"/>
    </location>
</feature>
<evidence type="ECO:0000313" key="3">
    <source>
        <dbReference type="Proteomes" id="UP000214365"/>
    </source>
</evidence>
<reference evidence="2 3" key="1">
    <citation type="submission" date="2015-06" db="EMBL/GenBank/DDBJ databases">
        <title>Talaromyces atroroseus IBT 11181 draft genome.</title>
        <authorList>
            <person name="Rasmussen K.B."/>
            <person name="Rasmussen S."/>
            <person name="Petersen B."/>
            <person name="Sicheritz-Ponten T."/>
            <person name="Mortensen U.H."/>
            <person name="Thrane U."/>
        </authorList>
    </citation>
    <scope>NUCLEOTIDE SEQUENCE [LARGE SCALE GENOMIC DNA]</scope>
    <source>
        <strain evidence="2 3">IBT 11181</strain>
    </source>
</reference>
<feature type="region of interest" description="Disordered" evidence="1">
    <location>
        <begin position="267"/>
        <end position="299"/>
    </location>
</feature>